<dbReference type="CTD" id="7494"/>
<dbReference type="InterPro" id="IPR046347">
    <property type="entry name" value="bZIP_sf"/>
</dbReference>
<organism evidence="9 10">
    <name type="scientific">Frankliniella occidentalis</name>
    <name type="common">Western flower thrips</name>
    <name type="synonym">Euthrips occidentalis</name>
    <dbReference type="NCBI Taxonomy" id="133901"/>
    <lineage>
        <taxon>Eukaryota</taxon>
        <taxon>Metazoa</taxon>
        <taxon>Ecdysozoa</taxon>
        <taxon>Arthropoda</taxon>
        <taxon>Hexapoda</taxon>
        <taxon>Insecta</taxon>
        <taxon>Pterygota</taxon>
        <taxon>Neoptera</taxon>
        <taxon>Paraneoptera</taxon>
        <taxon>Thysanoptera</taxon>
        <taxon>Terebrantia</taxon>
        <taxon>Thripoidea</taxon>
        <taxon>Thripidae</taxon>
        <taxon>Frankliniella</taxon>
    </lineage>
</organism>
<keyword evidence="4" id="KW-0804">Transcription</keyword>
<dbReference type="PROSITE" id="PS50217">
    <property type="entry name" value="BZIP"/>
    <property type="match status" value="1"/>
</dbReference>
<dbReference type="GeneID" id="113204665"/>
<evidence type="ECO:0000256" key="2">
    <source>
        <dbReference type="ARBA" id="ARBA00023015"/>
    </source>
</evidence>
<accession>A0A6J1S3B4</accession>
<proteinExistence type="predicted"/>
<evidence type="ECO:0000313" key="9">
    <source>
        <dbReference type="Proteomes" id="UP000504606"/>
    </source>
</evidence>
<keyword evidence="5" id="KW-0539">Nucleus</keyword>
<evidence type="ECO:0000256" key="6">
    <source>
        <dbReference type="ARBA" id="ARBA00040165"/>
    </source>
</evidence>
<dbReference type="SMART" id="SM00338">
    <property type="entry name" value="BRLZ"/>
    <property type="match status" value="1"/>
</dbReference>
<dbReference type="CDD" id="cd14691">
    <property type="entry name" value="bZIP_XBP1"/>
    <property type="match status" value="1"/>
</dbReference>
<dbReference type="AlphaFoldDB" id="A0A6J1S3B4"/>
<evidence type="ECO:0000313" key="10">
    <source>
        <dbReference type="RefSeq" id="XP_026275704.1"/>
    </source>
</evidence>
<dbReference type="Pfam" id="PF00170">
    <property type="entry name" value="bZIP_1"/>
    <property type="match status" value="1"/>
</dbReference>
<keyword evidence="9" id="KW-1185">Reference proteome</keyword>
<keyword evidence="3" id="KW-0238">DNA-binding</keyword>
<keyword evidence="2" id="KW-0805">Transcription regulation</keyword>
<evidence type="ECO:0000256" key="7">
    <source>
        <dbReference type="SAM" id="Coils"/>
    </source>
</evidence>
<dbReference type="OrthoDB" id="20960at2759"/>
<feature type="domain" description="BZIP" evidence="8">
    <location>
        <begin position="46"/>
        <end position="109"/>
    </location>
</feature>
<name>A0A6J1S3B4_FRAOC</name>
<dbReference type="SUPFAM" id="SSF57959">
    <property type="entry name" value="Leucine zipper domain"/>
    <property type="match status" value="1"/>
</dbReference>
<evidence type="ECO:0000256" key="5">
    <source>
        <dbReference type="ARBA" id="ARBA00023242"/>
    </source>
</evidence>
<dbReference type="Proteomes" id="UP000504606">
    <property type="component" value="Unplaced"/>
</dbReference>
<dbReference type="InterPro" id="IPR052470">
    <property type="entry name" value="ER_Stress-Reg_TF"/>
</dbReference>
<dbReference type="Gene3D" id="1.20.5.170">
    <property type="match status" value="1"/>
</dbReference>
<evidence type="ECO:0000256" key="4">
    <source>
        <dbReference type="ARBA" id="ARBA00023163"/>
    </source>
</evidence>
<feature type="coiled-coil region" evidence="7">
    <location>
        <begin position="64"/>
        <end position="119"/>
    </location>
</feature>
<keyword evidence="1" id="KW-0832">Ubl conjugation</keyword>
<dbReference type="InterPro" id="IPR004827">
    <property type="entry name" value="bZIP"/>
</dbReference>
<dbReference type="PANTHER" id="PTHR46542:SF1">
    <property type="entry name" value="X-BOX BINDING PROTEIN 1"/>
    <property type="match status" value="1"/>
</dbReference>
<evidence type="ECO:0000259" key="8">
    <source>
        <dbReference type="PROSITE" id="PS50217"/>
    </source>
</evidence>
<dbReference type="PANTHER" id="PTHR46542">
    <property type="entry name" value="X-BOX BINDING PROTEIN 1"/>
    <property type="match status" value="1"/>
</dbReference>
<dbReference type="RefSeq" id="XP_026275704.1">
    <property type="nucleotide sequence ID" value="XM_026419919.2"/>
</dbReference>
<sequence length="242" mass="27308">MVAPQAFIITVPAAAGGDSTVELNAQTMEPPSISSRKRRLAHLSTEEKMYRKKLKNRVAAQTSRDRKKARMDDLEASVTEMAQELEAMRRLNERMEAENVLLKQQLQDAQATNAALLETLLEKEKCACSKNQKSNNQVAPVSFPSTLSRPAESMRHPLLKGPEGKRADNLKRLTILLMAYLLSPNSSPISDLTKICQTLETWSDSLKASYKRPLPMNRILRERSKWWGKHQKSWNPVDQVAA</sequence>
<dbReference type="GO" id="GO:0005634">
    <property type="term" value="C:nucleus"/>
    <property type="evidence" value="ECO:0007669"/>
    <property type="project" value="UniProtKB-ARBA"/>
</dbReference>
<dbReference type="GO" id="GO:0000981">
    <property type="term" value="F:DNA-binding transcription factor activity, RNA polymerase II-specific"/>
    <property type="evidence" value="ECO:0007669"/>
    <property type="project" value="TreeGrafter"/>
</dbReference>
<dbReference type="GO" id="GO:0000977">
    <property type="term" value="F:RNA polymerase II transcription regulatory region sequence-specific DNA binding"/>
    <property type="evidence" value="ECO:0007669"/>
    <property type="project" value="TreeGrafter"/>
</dbReference>
<keyword evidence="7" id="KW-0175">Coiled coil</keyword>
<dbReference type="PROSITE" id="PS00036">
    <property type="entry name" value="BZIP_BASIC"/>
    <property type="match status" value="1"/>
</dbReference>
<dbReference type="KEGG" id="foc:113204665"/>
<evidence type="ECO:0000256" key="3">
    <source>
        <dbReference type="ARBA" id="ARBA00023125"/>
    </source>
</evidence>
<evidence type="ECO:0000256" key="1">
    <source>
        <dbReference type="ARBA" id="ARBA00022843"/>
    </source>
</evidence>
<protein>
    <recommendedName>
        <fullName evidence="6">X-box-binding protein 1</fullName>
    </recommendedName>
</protein>
<reference evidence="10" key="1">
    <citation type="submission" date="2025-08" db="UniProtKB">
        <authorList>
            <consortium name="RefSeq"/>
        </authorList>
    </citation>
    <scope>IDENTIFICATION</scope>
    <source>
        <tissue evidence="10">Whole organism</tissue>
    </source>
</reference>
<gene>
    <name evidence="10" type="primary">LOC113204665</name>
</gene>